<gene>
    <name evidence="2" type="ORF">LCGC14_3045300</name>
</gene>
<keyword evidence="1" id="KW-0812">Transmembrane</keyword>
<evidence type="ECO:0000313" key="2">
    <source>
        <dbReference type="EMBL" id="KKK58353.1"/>
    </source>
</evidence>
<sequence length="35" mass="3746">DTPSTGTVMLAVLPLLVGLQMFLAAFVMDVVNEPR</sequence>
<name>A0A0F8WNV5_9ZZZZ</name>
<evidence type="ECO:0000256" key="1">
    <source>
        <dbReference type="SAM" id="Phobius"/>
    </source>
</evidence>
<accession>A0A0F8WNV5</accession>
<proteinExistence type="predicted"/>
<reference evidence="2" key="1">
    <citation type="journal article" date="2015" name="Nature">
        <title>Complex archaea that bridge the gap between prokaryotes and eukaryotes.</title>
        <authorList>
            <person name="Spang A."/>
            <person name="Saw J.H."/>
            <person name="Jorgensen S.L."/>
            <person name="Zaremba-Niedzwiedzka K."/>
            <person name="Martijn J."/>
            <person name="Lind A.E."/>
            <person name="van Eijk R."/>
            <person name="Schleper C."/>
            <person name="Guy L."/>
            <person name="Ettema T.J."/>
        </authorList>
    </citation>
    <scope>NUCLEOTIDE SEQUENCE</scope>
</reference>
<organism evidence="2">
    <name type="scientific">marine sediment metagenome</name>
    <dbReference type="NCBI Taxonomy" id="412755"/>
    <lineage>
        <taxon>unclassified sequences</taxon>
        <taxon>metagenomes</taxon>
        <taxon>ecological metagenomes</taxon>
    </lineage>
</organism>
<keyword evidence="1" id="KW-1133">Transmembrane helix</keyword>
<protein>
    <submittedName>
        <fullName evidence="2">Uncharacterized protein</fullName>
    </submittedName>
</protein>
<comment type="caution">
    <text evidence="2">The sequence shown here is derived from an EMBL/GenBank/DDBJ whole genome shotgun (WGS) entry which is preliminary data.</text>
</comment>
<dbReference type="AlphaFoldDB" id="A0A0F8WNV5"/>
<feature type="non-terminal residue" evidence="2">
    <location>
        <position position="1"/>
    </location>
</feature>
<keyword evidence="1" id="KW-0472">Membrane</keyword>
<dbReference type="EMBL" id="LAZR01064026">
    <property type="protein sequence ID" value="KKK58353.1"/>
    <property type="molecule type" value="Genomic_DNA"/>
</dbReference>
<feature type="transmembrane region" description="Helical" evidence="1">
    <location>
        <begin position="6"/>
        <end position="31"/>
    </location>
</feature>